<feature type="compositionally biased region" description="Basic and acidic residues" evidence="1">
    <location>
        <begin position="158"/>
        <end position="168"/>
    </location>
</feature>
<organism evidence="2 3">
    <name type="scientific">Candidatus Bilamarchaeum dharawalense</name>
    <dbReference type="NCBI Taxonomy" id="2885759"/>
    <lineage>
        <taxon>Archaea</taxon>
        <taxon>Candidatus Micrarchaeota</taxon>
        <taxon>Candidatus Micrarchaeia</taxon>
        <taxon>Candidatus Anstonellales</taxon>
        <taxon>Candidatus Bilamarchaeaceae</taxon>
        <taxon>Candidatus Bilamarchaeum</taxon>
    </lineage>
</organism>
<comment type="caution">
    <text evidence="2">The sequence shown here is derived from an EMBL/GenBank/DDBJ whole genome shotgun (WGS) entry which is preliminary data.</text>
</comment>
<reference evidence="2 3" key="1">
    <citation type="submission" date="2019-08" db="EMBL/GenBank/DDBJ databases">
        <authorList>
            <person name="Vazquez-Campos X."/>
        </authorList>
    </citation>
    <scope>NUCLEOTIDE SEQUENCE [LARGE SCALE GENOMIC DNA]</scope>
    <source>
        <strain evidence="2">LFW-283_2</strain>
    </source>
</reference>
<protein>
    <submittedName>
        <fullName evidence="2">Uncharacterized protein</fullName>
    </submittedName>
</protein>
<feature type="compositionally biased region" description="Basic and acidic residues" evidence="1">
    <location>
        <begin position="406"/>
        <end position="431"/>
    </location>
</feature>
<evidence type="ECO:0000313" key="2">
    <source>
        <dbReference type="EMBL" id="VVC03866.1"/>
    </source>
</evidence>
<feature type="compositionally biased region" description="Basic and acidic residues" evidence="1">
    <location>
        <begin position="528"/>
        <end position="549"/>
    </location>
</feature>
<name>A0A5E4LVI7_9ARCH</name>
<feature type="region of interest" description="Disordered" evidence="1">
    <location>
        <begin position="140"/>
        <end position="172"/>
    </location>
</feature>
<feature type="region of interest" description="Disordered" evidence="1">
    <location>
        <begin position="402"/>
        <end position="603"/>
    </location>
</feature>
<dbReference type="EMBL" id="CABMJJ010000009">
    <property type="protein sequence ID" value="VVC03866.1"/>
    <property type="molecule type" value="Genomic_DNA"/>
</dbReference>
<evidence type="ECO:0000256" key="1">
    <source>
        <dbReference type="SAM" id="MobiDB-lite"/>
    </source>
</evidence>
<dbReference type="Proteomes" id="UP000789941">
    <property type="component" value="Unassembled WGS sequence"/>
</dbReference>
<proteinExistence type="predicted"/>
<feature type="compositionally biased region" description="Basic and acidic residues" evidence="1">
    <location>
        <begin position="504"/>
        <end position="514"/>
    </location>
</feature>
<gene>
    <name evidence="2" type="ORF">LFW2832_00585</name>
</gene>
<feature type="compositionally biased region" description="Polar residues" evidence="1">
    <location>
        <begin position="452"/>
        <end position="463"/>
    </location>
</feature>
<accession>A0A5E4LVI7</accession>
<feature type="compositionally biased region" description="Basic and acidic residues" evidence="1">
    <location>
        <begin position="485"/>
        <end position="495"/>
    </location>
</feature>
<dbReference type="AlphaFoldDB" id="A0A5E4LVI7"/>
<feature type="compositionally biased region" description="Low complexity" evidence="1">
    <location>
        <begin position="140"/>
        <end position="149"/>
    </location>
</feature>
<evidence type="ECO:0000313" key="3">
    <source>
        <dbReference type="Proteomes" id="UP000789941"/>
    </source>
</evidence>
<sequence>MGGPRISIIVHDGNRVVDQRAIRSELFNQTILDSTKTIYGTSVETKAYSGLGEGVTAFGNLKQEANAGWQIYLATVVDGKVVQMGLPFIPDKSGKQQFLGSDQLTLEDVDSYLKTMLPGIEVALVWRYDRGYTQDLTFSDSSTSFSLSSNYPQSGSRVDSDSITKEPEGGCGSDNAKIIMDPVSILKVGSWTGDGDNKVSFISDSLHPQEVYSDSFVYIPPPLVLTQLTTPNQQPNPVPSSPNTVSGKDALAIVSGLWVDSEKSRDDKWDATFSYVVQQTPPSIQSSSHSKQMVIVVSTTQAPVFDGIKQEESMIVRLIMNPTERKLWGKLYGFPDEDQPSFTPKSILSPAIVPTLSSSRPAIPVQHSFAVMSEGLLAVSASKLASLDAKACYPTPCQPFHVPVLKPEKQSKPVKIREPEKPKQTEPEIHPKQVKTRKVAPTDIPIHPVNPKSKSPVHSSETITKPKKVQEPSVQTRPNKVVVKITDEPKHDPKTRATPADVPKQQKPEVEPVKKQGPKQIPVNAMIKPEKPKTVPNEIKPEKYTKPKLQEVVAPKPVPNSDRKSATKPLPEQKRRKTDRFMMDMLGVLKNKKRTNGRAVARN</sequence>